<dbReference type="EMBL" id="JAUCMX010000018">
    <property type="protein sequence ID" value="KAK3517928.1"/>
    <property type="molecule type" value="Genomic_DNA"/>
</dbReference>
<keyword evidence="3" id="KW-1185">Reference proteome</keyword>
<organism evidence="2 3">
    <name type="scientific">Hemibagrus guttatus</name>
    <dbReference type="NCBI Taxonomy" id="175788"/>
    <lineage>
        <taxon>Eukaryota</taxon>
        <taxon>Metazoa</taxon>
        <taxon>Chordata</taxon>
        <taxon>Craniata</taxon>
        <taxon>Vertebrata</taxon>
        <taxon>Euteleostomi</taxon>
        <taxon>Actinopterygii</taxon>
        <taxon>Neopterygii</taxon>
        <taxon>Teleostei</taxon>
        <taxon>Ostariophysi</taxon>
        <taxon>Siluriformes</taxon>
        <taxon>Bagridae</taxon>
        <taxon>Hemibagrus</taxon>
    </lineage>
</organism>
<evidence type="ECO:0000313" key="3">
    <source>
        <dbReference type="Proteomes" id="UP001274896"/>
    </source>
</evidence>
<evidence type="ECO:0000313" key="2">
    <source>
        <dbReference type="EMBL" id="KAK3517928.1"/>
    </source>
</evidence>
<accession>A0AAE0UU93</accession>
<feature type="region of interest" description="Disordered" evidence="1">
    <location>
        <begin position="36"/>
        <end position="64"/>
    </location>
</feature>
<dbReference type="AlphaFoldDB" id="A0AAE0UU93"/>
<comment type="caution">
    <text evidence="2">The sequence shown here is derived from an EMBL/GenBank/DDBJ whole genome shotgun (WGS) entry which is preliminary data.</text>
</comment>
<feature type="non-terminal residue" evidence="2">
    <location>
        <position position="1"/>
    </location>
</feature>
<protein>
    <submittedName>
        <fullName evidence="2">Uncharacterized protein</fullName>
    </submittedName>
</protein>
<dbReference type="Proteomes" id="UP001274896">
    <property type="component" value="Unassembled WGS sequence"/>
</dbReference>
<reference evidence="2" key="1">
    <citation type="submission" date="2023-06" db="EMBL/GenBank/DDBJ databases">
        <title>Male Hemibagrus guttatus genome.</title>
        <authorList>
            <person name="Bian C."/>
        </authorList>
    </citation>
    <scope>NUCLEOTIDE SEQUENCE</scope>
    <source>
        <strain evidence="2">Male_cb2023</strain>
        <tissue evidence="2">Muscle</tissue>
    </source>
</reference>
<name>A0AAE0UU93_9TELE</name>
<evidence type="ECO:0000256" key="1">
    <source>
        <dbReference type="SAM" id="MobiDB-lite"/>
    </source>
</evidence>
<proteinExistence type="predicted"/>
<sequence>MIWCHRASRQDTPWTECQPITGHTLSYYGQFRDANQGGEETRVPRRKPLRHSENMQTPHTQRRRELNPQAWRCEANVLTTKP</sequence>
<gene>
    <name evidence="2" type="ORF">QTP70_027541</name>
</gene>